<dbReference type="SUPFAM" id="SSF46785">
    <property type="entry name" value="Winged helix' DNA-binding domain"/>
    <property type="match status" value="1"/>
</dbReference>
<keyword evidence="1 4" id="KW-0805">Transcription regulation</keyword>
<dbReference type="InterPro" id="IPR052362">
    <property type="entry name" value="HTH-GbsR_regulator"/>
</dbReference>
<dbReference type="RefSeq" id="WP_073473309.1">
    <property type="nucleotide sequence ID" value="NZ_FQZU01000003.1"/>
</dbReference>
<gene>
    <name evidence="5" type="ORF">SAMN02745216_00879</name>
</gene>
<dbReference type="OrthoDB" id="5514564at2"/>
<dbReference type="GO" id="GO:0003677">
    <property type="term" value="F:DNA binding"/>
    <property type="evidence" value="ECO:0007669"/>
    <property type="project" value="UniProtKB-UniRule"/>
</dbReference>
<evidence type="ECO:0000256" key="3">
    <source>
        <dbReference type="ARBA" id="ARBA00023163"/>
    </source>
</evidence>
<dbReference type="PANTHER" id="PTHR38465:SF1">
    <property type="entry name" value="HTH-TYPE TRANSCRIPTIONAL REGULATOR MJ1563-RELATED"/>
    <property type="match status" value="1"/>
</dbReference>
<evidence type="ECO:0000256" key="2">
    <source>
        <dbReference type="ARBA" id="ARBA00023125"/>
    </source>
</evidence>
<comment type="similarity">
    <text evidence="4">Belongs to the GbsR family.</text>
</comment>
<protein>
    <recommendedName>
        <fullName evidence="4">HTH-type transcriptional regulator</fullName>
    </recommendedName>
</protein>
<dbReference type="STRING" id="1121393.SAMN02745216_00879"/>
<keyword evidence="6" id="KW-1185">Reference proteome</keyword>
<dbReference type="InterPro" id="IPR036388">
    <property type="entry name" value="WH-like_DNA-bd_sf"/>
</dbReference>
<reference evidence="6" key="1">
    <citation type="submission" date="2016-11" db="EMBL/GenBank/DDBJ databases">
        <authorList>
            <person name="Varghese N."/>
            <person name="Submissions S."/>
        </authorList>
    </citation>
    <scope>NUCLEOTIDE SEQUENCE [LARGE SCALE GENOMIC DNA]</scope>
    <source>
        <strain evidence="6">DSM 16219</strain>
    </source>
</reference>
<dbReference type="PANTHER" id="PTHR38465">
    <property type="entry name" value="HTH-TYPE TRANSCRIPTIONAL REGULATOR MJ1563-RELATED"/>
    <property type="match status" value="1"/>
</dbReference>
<dbReference type="InterPro" id="IPR026282">
    <property type="entry name" value="MJ1563"/>
</dbReference>
<evidence type="ECO:0000256" key="1">
    <source>
        <dbReference type="ARBA" id="ARBA00023015"/>
    </source>
</evidence>
<name>A0A1M6FPX9_9BACT</name>
<evidence type="ECO:0000256" key="4">
    <source>
        <dbReference type="PIRNR" id="PIRNR006707"/>
    </source>
</evidence>
<dbReference type="Proteomes" id="UP000183994">
    <property type="component" value="Unassembled WGS sequence"/>
</dbReference>
<dbReference type="PIRSF" id="PIRSF006707">
    <property type="entry name" value="MJ1563"/>
    <property type="match status" value="1"/>
</dbReference>
<dbReference type="AlphaFoldDB" id="A0A1M6FPX9"/>
<sequence>MASQISQAREHFLSGVSRIAYFWGFPKAMGAIYATIYLSPKPVTLDELVSQVGVSKGAVSTSVARLQRLQMVHKKLKVGDRKDYYTAETDFWKIVKSILKEREKHEFDLALRTVGESMEILDEADSPDDAELAAFYRERMGAMKRFFDSLDSLVAAIIALDDFRVAAVSKLFGKLFDSE</sequence>
<evidence type="ECO:0000313" key="6">
    <source>
        <dbReference type="Proteomes" id="UP000183994"/>
    </source>
</evidence>
<proteinExistence type="inferred from homology"/>
<keyword evidence="2 4" id="KW-0238">DNA-binding</keyword>
<dbReference type="InterPro" id="IPR036390">
    <property type="entry name" value="WH_DNA-bd_sf"/>
</dbReference>
<dbReference type="Gene3D" id="1.10.10.10">
    <property type="entry name" value="Winged helix-like DNA-binding domain superfamily/Winged helix DNA-binding domain"/>
    <property type="match status" value="1"/>
</dbReference>
<accession>A0A1M6FPX9</accession>
<evidence type="ECO:0000313" key="5">
    <source>
        <dbReference type="EMBL" id="SHI99724.1"/>
    </source>
</evidence>
<keyword evidence="3 4" id="KW-0804">Transcription</keyword>
<organism evidence="5 6">
    <name type="scientific">Desulfatibacillum alkenivorans DSM 16219</name>
    <dbReference type="NCBI Taxonomy" id="1121393"/>
    <lineage>
        <taxon>Bacteria</taxon>
        <taxon>Pseudomonadati</taxon>
        <taxon>Thermodesulfobacteriota</taxon>
        <taxon>Desulfobacteria</taxon>
        <taxon>Desulfobacterales</taxon>
        <taxon>Desulfatibacillaceae</taxon>
        <taxon>Desulfatibacillum</taxon>
    </lineage>
</organism>
<dbReference type="EMBL" id="FQZU01000003">
    <property type="protein sequence ID" value="SHI99724.1"/>
    <property type="molecule type" value="Genomic_DNA"/>
</dbReference>